<organism evidence="1 2">
    <name type="scientific">Nocardiopsis changdeensis</name>
    <dbReference type="NCBI Taxonomy" id="2831969"/>
    <lineage>
        <taxon>Bacteria</taxon>
        <taxon>Bacillati</taxon>
        <taxon>Actinomycetota</taxon>
        <taxon>Actinomycetes</taxon>
        <taxon>Streptosporangiales</taxon>
        <taxon>Nocardiopsidaceae</taxon>
        <taxon>Nocardiopsis</taxon>
    </lineage>
</organism>
<protein>
    <submittedName>
        <fullName evidence="1">Uncharacterized protein</fullName>
    </submittedName>
</protein>
<sequence>MFDVTALSDREFLALVGKRPGMYTGRTSFELAVAFLHGYESHAQRCGRSVLGGFDAWIEARGTPRGVTGWWGQARRIAFPDEERLRDLTREEEEHAVATLFRLLDGFLAAKEEGRT</sequence>
<reference evidence="1 2" key="1">
    <citation type="submission" date="2021-05" db="EMBL/GenBank/DDBJ databases">
        <title>Direct Submission.</title>
        <authorList>
            <person name="Li K."/>
            <person name="Gao J."/>
        </authorList>
    </citation>
    <scope>NUCLEOTIDE SEQUENCE [LARGE SCALE GENOMIC DNA]</scope>
    <source>
        <strain evidence="1 2">Mg02</strain>
    </source>
</reference>
<gene>
    <name evidence="1" type="ORF">KGD84_13520</name>
</gene>
<dbReference type="RefSeq" id="WP_220560695.1">
    <property type="nucleotide sequence ID" value="NZ_CP074133.1"/>
</dbReference>
<evidence type="ECO:0000313" key="1">
    <source>
        <dbReference type="EMBL" id="QUX25185.1"/>
    </source>
</evidence>
<accession>A0ABX8BSH0</accession>
<keyword evidence="2" id="KW-1185">Reference proteome</keyword>
<dbReference type="EMBL" id="CP074133">
    <property type="protein sequence ID" value="QUX25185.1"/>
    <property type="molecule type" value="Genomic_DNA"/>
</dbReference>
<name>A0ABX8BSH0_9ACTN</name>
<evidence type="ECO:0000313" key="2">
    <source>
        <dbReference type="Proteomes" id="UP000676079"/>
    </source>
</evidence>
<proteinExistence type="predicted"/>
<dbReference type="Proteomes" id="UP000676079">
    <property type="component" value="Chromosome"/>
</dbReference>